<evidence type="ECO:0000313" key="5">
    <source>
        <dbReference type="Proteomes" id="UP000256727"/>
    </source>
</evidence>
<sequence length="206" mass="22035">MDSAHYFSAEPVGPEQRRRLSLTLAGRDVTVETAGGIFSPDGLDKGTAAMLRTVPGPPSSGSFLDIGTGWGPLTLTLALSSPDAQVTGVEVNDRAAQLCRDNVAALGLDNVSVYRPDGVPAERTFDLIWSNPPIRVGKEALHSILMQWLPRLAPGGRALLVVQKNLGADSLLPWMAAALEERFPGQFTASRFGSEKGFRILQVDRA</sequence>
<feature type="domain" description="Methyltransferase small" evidence="3">
    <location>
        <begin position="29"/>
        <end position="172"/>
    </location>
</feature>
<proteinExistence type="predicted"/>
<dbReference type="InterPro" id="IPR046977">
    <property type="entry name" value="RsmC/RlmG"/>
</dbReference>
<reference evidence="4 5" key="1">
    <citation type="submission" date="2018-07" db="EMBL/GenBank/DDBJ databases">
        <title>Sequencing the genomes of 1000 actinobacteria strains.</title>
        <authorList>
            <person name="Klenk H.-P."/>
        </authorList>
    </citation>
    <scope>NUCLEOTIDE SEQUENCE [LARGE SCALE GENOMIC DNA]</scope>
    <source>
        <strain evidence="4 5">DSM 14442</strain>
    </source>
</reference>
<keyword evidence="1 4" id="KW-0489">Methyltransferase</keyword>
<dbReference type="EMBL" id="QREH01000001">
    <property type="protein sequence ID" value="REE02588.1"/>
    <property type="molecule type" value="Genomic_DNA"/>
</dbReference>
<accession>A0A3D9L899</accession>
<dbReference type="Pfam" id="PF05175">
    <property type="entry name" value="MTS"/>
    <property type="match status" value="1"/>
</dbReference>
<dbReference type="SUPFAM" id="SSF53335">
    <property type="entry name" value="S-adenosyl-L-methionine-dependent methyltransferases"/>
    <property type="match status" value="1"/>
</dbReference>
<dbReference type="GO" id="GO:0008757">
    <property type="term" value="F:S-adenosylmethionine-dependent methyltransferase activity"/>
    <property type="evidence" value="ECO:0007669"/>
    <property type="project" value="InterPro"/>
</dbReference>
<dbReference type="InterPro" id="IPR007848">
    <property type="entry name" value="Small_mtfrase_dom"/>
</dbReference>
<protein>
    <submittedName>
        <fullName evidence="4">Methyltransferase family protein</fullName>
    </submittedName>
</protein>
<gene>
    <name evidence="4" type="ORF">C8E99_0361</name>
</gene>
<dbReference type="OrthoDB" id="9764961at2"/>
<dbReference type="PANTHER" id="PTHR47816:SF4">
    <property type="entry name" value="RIBOSOMAL RNA SMALL SUBUNIT METHYLTRANSFERASE C"/>
    <property type="match status" value="1"/>
</dbReference>
<organism evidence="4 5">
    <name type="scientific">Citricoccus muralis</name>
    <dbReference type="NCBI Taxonomy" id="169134"/>
    <lineage>
        <taxon>Bacteria</taxon>
        <taxon>Bacillati</taxon>
        <taxon>Actinomycetota</taxon>
        <taxon>Actinomycetes</taxon>
        <taxon>Micrococcales</taxon>
        <taxon>Micrococcaceae</taxon>
        <taxon>Citricoccus</taxon>
    </lineage>
</organism>
<dbReference type="PANTHER" id="PTHR47816">
    <property type="entry name" value="RIBOSOMAL RNA SMALL SUBUNIT METHYLTRANSFERASE C"/>
    <property type="match status" value="1"/>
</dbReference>
<dbReference type="CDD" id="cd02440">
    <property type="entry name" value="AdoMet_MTases"/>
    <property type="match status" value="1"/>
</dbReference>
<dbReference type="RefSeq" id="WP_115930854.1">
    <property type="nucleotide sequence ID" value="NZ_QREH01000001.1"/>
</dbReference>
<comment type="caution">
    <text evidence="4">The sequence shown here is derived from an EMBL/GenBank/DDBJ whole genome shotgun (WGS) entry which is preliminary data.</text>
</comment>
<evidence type="ECO:0000256" key="2">
    <source>
        <dbReference type="ARBA" id="ARBA00022679"/>
    </source>
</evidence>
<dbReference type="AlphaFoldDB" id="A0A3D9L899"/>
<evidence type="ECO:0000313" key="4">
    <source>
        <dbReference type="EMBL" id="REE02588.1"/>
    </source>
</evidence>
<dbReference type="InterPro" id="IPR029063">
    <property type="entry name" value="SAM-dependent_MTases_sf"/>
</dbReference>
<dbReference type="Proteomes" id="UP000256727">
    <property type="component" value="Unassembled WGS sequence"/>
</dbReference>
<keyword evidence="5" id="KW-1185">Reference proteome</keyword>
<evidence type="ECO:0000259" key="3">
    <source>
        <dbReference type="Pfam" id="PF05175"/>
    </source>
</evidence>
<dbReference type="Gene3D" id="3.40.50.150">
    <property type="entry name" value="Vaccinia Virus protein VP39"/>
    <property type="match status" value="1"/>
</dbReference>
<keyword evidence="2 4" id="KW-0808">Transferase</keyword>
<dbReference type="GO" id="GO:0032259">
    <property type="term" value="P:methylation"/>
    <property type="evidence" value="ECO:0007669"/>
    <property type="project" value="UniProtKB-KW"/>
</dbReference>
<name>A0A3D9L899_9MICC</name>
<evidence type="ECO:0000256" key="1">
    <source>
        <dbReference type="ARBA" id="ARBA00022603"/>
    </source>
</evidence>